<dbReference type="PANTHER" id="PTHR43296:SF2">
    <property type="entry name" value="PEROXISOMAL 2,4-DIENOYL-COA REDUCTASE [(3E)-ENOYL-COA-PRODUCING]"/>
    <property type="match status" value="1"/>
</dbReference>
<accession>A0A7I7UJP5</accession>
<dbReference type="EMBL" id="AP022599">
    <property type="protein sequence ID" value="BBY81642.1"/>
    <property type="molecule type" value="Genomic_DNA"/>
</dbReference>
<dbReference type="GO" id="GO:0008670">
    <property type="term" value="F:2,4-dienoyl-CoA reductase (NADPH) activity"/>
    <property type="evidence" value="ECO:0007669"/>
    <property type="project" value="InterPro"/>
</dbReference>
<gene>
    <name evidence="3" type="ORF">MPUL_28000</name>
</gene>
<sequence>MPGPIRETEGMRRLTEPVGSAVWTEAVPLSRFGDAHEVAAMAVVLSSPLASYVTGARIVVDGGLGLSGLGSISRALDSTRSAARADVID</sequence>
<evidence type="ECO:0000313" key="4">
    <source>
        <dbReference type="Proteomes" id="UP000467252"/>
    </source>
</evidence>
<keyword evidence="1" id="KW-0521">NADP</keyword>
<dbReference type="InterPro" id="IPR036291">
    <property type="entry name" value="NAD(P)-bd_dom_sf"/>
</dbReference>
<dbReference type="GO" id="GO:0009062">
    <property type="term" value="P:fatty acid catabolic process"/>
    <property type="evidence" value="ECO:0007669"/>
    <property type="project" value="InterPro"/>
</dbReference>
<dbReference type="AlphaFoldDB" id="A0A7I7UJP5"/>
<reference evidence="3 4" key="1">
    <citation type="journal article" date="2019" name="Emerg. Microbes Infect.">
        <title>Comprehensive subspecies identification of 175 nontuberculous mycobacteria species based on 7547 genomic profiles.</title>
        <authorList>
            <person name="Matsumoto Y."/>
            <person name="Kinjo T."/>
            <person name="Motooka D."/>
            <person name="Nabeya D."/>
            <person name="Jung N."/>
            <person name="Uechi K."/>
            <person name="Horii T."/>
            <person name="Iida T."/>
            <person name="Fujita J."/>
            <person name="Nakamura S."/>
        </authorList>
    </citation>
    <scope>NUCLEOTIDE SEQUENCE [LARGE SCALE GENOMIC DNA]</scope>
    <source>
        <strain evidence="3 4">JCM 6370</strain>
    </source>
</reference>
<organism evidence="3 4">
    <name type="scientific">Mycolicibacterium pulveris</name>
    <name type="common">Mycobacterium pulveris</name>
    <dbReference type="NCBI Taxonomy" id="36813"/>
    <lineage>
        <taxon>Bacteria</taxon>
        <taxon>Bacillati</taxon>
        <taxon>Actinomycetota</taxon>
        <taxon>Actinomycetes</taxon>
        <taxon>Mycobacteriales</taxon>
        <taxon>Mycobacteriaceae</taxon>
        <taxon>Mycolicibacterium</taxon>
    </lineage>
</organism>
<dbReference type="Proteomes" id="UP000467252">
    <property type="component" value="Chromosome"/>
</dbReference>
<evidence type="ECO:0000256" key="2">
    <source>
        <dbReference type="ARBA" id="ARBA00023002"/>
    </source>
</evidence>
<evidence type="ECO:0000256" key="1">
    <source>
        <dbReference type="ARBA" id="ARBA00022857"/>
    </source>
</evidence>
<name>A0A7I7UJP5_MYCPV</name>
<dbReference type="InterPro" id="IPR002347">
    <property type="entry name" value="SDR_fam"/>
</dbReference>
<proteinExistence type="predicted"/>
<dbReference type="Pfam" id="PF13561">
    <property type="entry name" value="adh_short_C2"/>
    <property type="match status" value="1"/>
</dbReference>
<dbReference type="Gene3D" id="3.40.50.720">
    <property type="entry name" value="NAD(P)-binding Rossmann-like Domain"/>
    <property type="match status" value="1"/>
</dbReference>
<evidence type="ECO:0000313" key="3">
    <source>
        <dbReference type="EMBL" id="BBY81642.1"/>
    </source>
</evidence>
<dbReference type="PANTHER" id="PTHR43296">
    <property type="entry name" value="PEROXISOMAL 2,4-DIENOYL-COA REDUCTASE"/>
    <property type="match status" value="1"/>
</dbReference>
<dbReference type="InterPro" id="IPR045017">
    <property type="entry name" value="DECR2-like"/>
</dbReference>
<keyword evidence="4" id="KW-1185">Reference proteome</keyword>
<protein>
    <submittedName>
        <fullName evidence="3">Uncharacterized protein</fullName>
    </submittedName>
</protein>
<dbReference type="SUPFAM" id="SSF51735">
    <property type="entry name" value="NAD(P)-binding Rossmann-fold domains"/>
    <property type="match status" value="1"/>
</dbReference>
<keyword evidence="2" id="KW-0560">Oxidoreductase</keyword>